<reference evidence="1 2" key="2">
    <citation type="journal article" date="2022" name="Mol. Ecol. Resour.">
        <title>The genomes of chicory, endive, great burdock and yacon provide insights into Asteraceae paleo-polyploidization history and plant inulin production.</title>
        <authorList>
            <person name="Fan W."/>
            <person name="Wang S."/>
            <person name="Wang H."/>
            <person name="Wang A."/>
            <person name="Jiang F."/>
            <person name="Liu H."/>
            <person name="Zhao H."/>
            <person name="Xu D."/>
            <person name="Zhang Y."/>
        </authorList>
    </citation>
    <scope>NUCLEOTIDE SEQUENCE [LARGE SCALE GENOMIC DNA]</scope>
    <source>
        <strain evidence="2">cv. Niubang</strain>
    </source>
</reference>
<keyword evidence="2" id="KW-1185">Reference proteome</keyword>
<accession>A0ACB9BCE6</accession>
<dbReference type="Proteomes" id="UP001055879">
    <property type="component" value="Linkage Group LG06"/>
</dbReference>
<comment type="caution">
    <text evidence="1">The sequence shown here is derived from an EMBL/GenBank/DDBJ whole genome shotgun (WGS) entry which is preliminary data.</text>
</comment>
<name>A0ACB9BCE6_ARCLA</name>
<protein>
    <submittedName>
        <fullName evidence="1">Uncharacterized protein</fullName>
    </submittedName>
</protein>
<gene>
    <name evidence="1" type="ORF">L6452_20133</name>
</gene>
<dbReference type="EMBL" id="CM042052">
    <property type="protein sequence ID" value="KAI3719238.1"/>
    <property type="molecule type" value="Genomic_DNA"/>
</dbReference>
<proteinExistence type="predicted"/>
<evidence type="ECO:0000313" key="2">
    <source>
        <dbReference type="Proteomes" id="UP001055879"/>
    </source>
</evidence>
<sequence>MNSHIVENGVEAFVGEVLAGSMLSLRIDNKDSRFASRLSTDDSFFSYDVTGRHTTAPPAAAHRHRPSALACILSLLGSVLCT</sequence>
<evidence type="ECO:0000313" key="1">
    <source>
        <dbReference type="EMBL" id="KAI3719238.1"/>
    </source>
</evidence>
<organism evidence="1 2">
    <name type="scientific">Arctium lappa</name>
    <name type="common">Greater burdock</name>
    <name type="synonym">Lappa major</name>
    <dbReference type="NCBI Taxonomy" id="4217"/>
    <lineage>
        <taxon>Eukaryota</taxon>
        <taxon>Viridiplantae</taxon>
        <taxon>Streptophyta</taxon>
        <taxon>Embryophyta</taxon>
        <taxon>Tracheophyta</taxon>
        <taxon>Spermatophyta</taxon>
        <taxon>Magnoliopsida</taxon>
        <taxon>eudicotyledons</taxon>
        <taxon>Gunneridae</taxon>
        <taxon>Pentapetalae</taxon>
        <taxon>asterids</taxon>
        <taxon>campanulids</taxon>
        <taxon>Asterales</taxon>
        <taxon>Asteraceae</taxon>
        <taxon>Carduoideae</taxon>
        <taxon>Cardueae</taxon>
        <taxon>Arctiinae</taxon>
        <taxon>Arctium</taxon>
    </lineage>
</organism>
<reference evidence="2" key="1">
    <citation type="journal article" date="2022" name="Mol. Ecol. Resour.">
        <title>The genomes of chicory, endive, great burdock and yacon provide insights into Asteraceae palaeo-polyploidization history and plant inulin production.</title>
        <authorList>
            <person name="Fan W."/>
            <person name="Wang S."/>
            <person name="Wang H."/>
            <person name="Wang A."/>
            <person name="Jiang F."/>
            <person name="Liu H."/>
            <person name="Zhao H."/>
            <person name="Xu D."/>
            <person name="Zhang Y."/>
        </authorList>
    </citation>
    <scope>NUCLEOTIDE SEQUENCE [LARGE SCALE GENOMIC DNA]</scope>
    <source>
        <strain evidence="2">cv. Niubang</strain>
    </source>
</reference>